<accession>A0A8J7HQ75</accession>
<dbReference type="EMBL" id="JAECZC010000031">
    <property type="protein sequence ID" value="MBH8563921.1"/>
    <property type="molecule type" value="Genomic_DNA"/>
</dbReference>
<keyword evidence="2" id="KW-1185">Reference proteome</keyword>
<proteinExistence type="predicted"/>
<protein>
    <submittedName>
        <fullName evidence="1">Uncharacterized protein</fullName>
    </submittedName>
</protein>
<name>A0A8J7HQ75_9NOST</name>
<comment type="caution">
    <text evidence="1">The sequence shown here is derived from an EMBL/GenBank/DDBJ whole genome shotgun (WGS) entry which is preliminary data.</text>
</comment>
<evidence type="ECO:0000313" key="1">
    <source>
        <dbReference type="EMBL" id="MBH8563921.1"/>
    </source>
</evidence>
<evidence type="ECO:0000313" key="2">
    <source>
        <dbReference type="Proteomes" id="UP000632766"/>
    </source>
</evidence>
<organism evidence="1 2">
    <name type="scientific">Amazonocrinis nigriterrae CENA67</name>
    <dbReference type="NCBI Taxonomy" id="2794033"/>
    <lineage>
        <taxon>Bacteria</taxon>
        <taxon>Bacillati</taxon>
        <taxon>Cyanobacteriota</taxon>
        <taxon>Cyanophyceae</taxon>
        <taxon>Nostocales</taxon>
        <taxon>Nostocaceae</taxon>
        <taxon>Amazonocrinis</taxon>
        <taxon>Amazonocrinis nigriterrae</taxon>
    </lineage>
</organism>
<dbReference type="RefSeq" id="WP_198125787.1">
    <property type="nucleotide sequence ID" value="NZ_JAECZC010000031.1"/>
</dbReference>
<gene>
    <name evidence="1" type="ORF">I8748_17315</name>
</gene>
<reference evidence="1 2" key="1">
    <citation type="journal article" date="2021" name="Int. J. Syst. Evol. Microbiol.">
        <title>Amazonocrinis nigriterrae gen. nov., sp. nov., Atlanticothrix silvestris gen. nov., sp. nov. and Dendronalium phyllosphericum gen. nov., sp. nov., nostocacean cyanobacteria from Brazilian environments.</title>
        <authorList>
            <person name="Alvarenga D.O."/>
            <person name="Andreote A.P.D."/>
            <person name="Branco L.H.Z."/>
            <person name="Delbaje E."/>
            <person name="Cruz R.B."/>
            <person name="Varani A.M."/>
            <person name="Fiore M.F."/>
        </authorList>
    </citation>
    <scope>NUCLEOTIDE SEQUENCE [LARGE SCALE GENOMIC DNA]</scope>
    <source>
        <strain evidence="1 2">CENA67</strain>
    </source>
</reference>
<dbReference type="AlphaFoldDB" id="A0A8J7HQ75"/>
<dbReference type="Proteomes" id="UP000632766">
    <property type="component" value="Unassembled WGS sequence"/>
</dbReference>
<sequence>MSESIQYITNHQGERVGVLLDLETYNQLTNTLAVDAEILTGLSQDELTALAESMLSPKAQAQLDDLLAQNAQDQLSDDDTATLDRLIAQVDQLNILKTRARYTLNTLKGRSKVA</sequence>